<organism evidence="2 3">
    <name type="scientific">Echinococcus canadensis</name>
    <dbReference type="NCBI Taxonomy" id="519352"/>
    <lineage>
        <taxon>Eukaryota</taxon>
        <taxon>Metazoa</taxon>
        <taxon>Spiralia</taxon>
        <taxon>Lophotrochozoa</taxon>
        <taxon>Platyhelminthes</taxon>
        <taxon>Cestoda</taxon>
        <taxon>Eucestoda</taxon>
        <taxon>Cyclophyllidea</taxon>
        <taxon>Taeniidae</taxon>
        <taxon>Echinococcus</taxon>
        <taxon>Echinococcus canadensis group</taxon>
    </lineage>
</organism>
<evidence type="ECO:0000313" key="2">
    <source>
        <dbReference type="Proteomes" id="UP000887562"/>
    </source>
</evidence>
<reference evidence="3" key="1">
    <citation type="submission" date="2022-11" db="UniProtKB">
        <authorList>
            <consortium name="WormBaseParasite"/>
        </authorList>
    </citation>
    <scope>IDENTIFICATION</scope>
</reference>
<dbReference type="WBParaSite" id="maker-E.canG7_contigs_3102-snap-gene-0.50-mRNA-1">
    <property type="protein sequence ID" value="maker-E.canG7_contigs_3102-snap-gene-0.50-mRNA-1"/>
    <property type="gene ID" value="EcG7_02529"/>
</dbReference>
<feature type="region of interest" description="Disordered" evidence="1">
    <location>
        <begin position="48"/>
        <end position="89"/>
    </location>
</feature>
<evidence type="ECO:0000313" key="3">
    <source>
        <dbReference type="WBParaSite" id="maker-E.canG7_contigs_3102-snap-gene-0.50-mRNA-1"/>
    </source>
</evidence>
<accession>A0A915ETV5</accession>
<proteinExistence type="predicted"/>
<dbReference type="Proteomes" id="UP000887562">
    <property type="component" value="Unplaced"/>
</dbReference>
<protein>
    <submittedName>
        <fullName evidence="3">Uncharacterized protein</fullName>
    </submittedName>
</protein>
<dbReference type="AlphaFoldDB" id="A0A915ETV5"/>
<name>A0A915ETV5_9CEST</name>
<sequence length="89" mass="9713">MECVWKAKVMKQRSSRQAGGLEKFTLPDDITWKTSVPTLALCEMQRRERDGEGGGVALHSPNSSNACRAVGTPRLADKQKGLSPTLTNL</sequence>
<keyword evidence="2" id="KW-1185">Reference proteome</keyword>
<evidence type="ECO:0000256" key="1">
    <source>
        <dbReference type="SAM" id="MobiDB-lite"/>
    </source>
</evidence>